<proteinExistence type="predicted"/>
<reference evidence="1" key="1">
    <citation type="submission" date="2017-07" db="EMBL/GenBank/DDBJ databases">
        <title>Taro Niue Genome Assembly and Annotation.</title>
        <authorList>
            <person name="Atibalentja N."/>
            <person name="Keating K."/>
            <person name="Fields C.J."/>
        </authorList>
    </citation>
    <scope>NUCLEOTIDE SEQUENCE</scope>
    <source>
        <strain evidence="1">Niue_2</strain>
        <tissue evidence="1">Leaf</tissue>
    </source>
</reference>
<protein>
    <submittedName>
        <fullName evidence="1">Uncharacterized protein</fullName>
    </submittedName>
</protein>
<dbReference type="AlphaFoldDB" id="A0A843W9Q1"/>
<comment type="caution">
    <text evidence="1">The sequence shown here is derived from an EMBL/GenBank/DDBJ whole genome shotgun (WGS) entry which is preliminary data.</text>
</comment>
<dbReference type="Proteomes" id="UP000652761">
    <property type="component" value="Unassembled WGS sequence"/>
</dbReference>
<feature type="non-terminal residue" evidence="1">
    <location>
        <position position="1"/>
    </location>
</feature>
<gene>
    <name evidence="1" type="ORF">Taro_040730</name>
</gene>
<dbReference type="EMBL" id="NMUH01003978">
    <property type="protein sequence ID" value="MQM07883.1"/>
    <property type="molecule type" value="Genomic_DNA"/>
</dbReference>
<organism evidence="1 2">
    <name type="scientific">Colocasia esculenta</name>
    <name type="common">Wild taro</name>
    <name type="synonym">Arum esculentum</name>
    <dbReference type="NCBI Taxonomy" id="4460"/>
    <lineage>
        <taxon>Eukaryota</taxon>
        <taxon>Viridiplantae</taxon>
        <taxon>Streptophyta</taxon>
        <taxon>Embryophyta</taxon>
        <taxon>Tracheophyta</taxon>
        <taxon>Spermatophyta</taxon>
        <taxon>Magnoliopsida</taxon>
        <taxon>Liliopsida</taxon>
        <taxon>Araceae</taxon>
        <taxon>Aroideae</taxon>
        <taxon>Colocasieae</taxon>
        <taxon>Colocasia</taxon>
    </lineage>
</organism>
<keyword evidence="2" id="KW-1185">Reference proteome</keyword>
<sequence>ILFLGAIHGGIGRCSTLTSWSVSKVQGGSACGPSTLWKSQMAVLVVWDVSTYVVRPGSHAVAPVFRELRCLDGVVLLPLLLEFLLLRLVRDWLSLLSLIREVHPLLSSEPLAIVLVRLALRTVRACFCRLWCYLRVESSFASAVVGVPVALAVI</sequence>
<evidence type="ECO:0000313" key="1">
    <source>
        <dbReference type="EMBL" id="MQM07883.1"/>
    </source>
</evidence>
<feature type="non-terminal residue" evidence="1">
    <location>
        <position position="154"/>
    </location>
</feature>
<name>A0A843W9Q1_COLES</name>
<evidence type="ECO:0000313" key="2">
    <source>
        <dbReference type="Proteomes" id="UP000652761"/>
    </source>
</evidence>
<accession>A0A843W9Q1</accession>